<proteinExistence type="predicted"/>
<dbReference type="AlphaFoldDB" id="A0A1H3UJE9"/>
<dbReference type="Proteomes" id="UP000198914">
    <property type="component" value="Unassembled WGS sequence"/>
</dbReference>
<organism evidence="1 2">
    <name type="scientific">Jannaschia faecimaris</name>
    <dbReference type="NCBI Taxonomy" id="1244108"/>
    <lineage>
        <taxon>Bacteria</taxon>
        <taxon>Pseudomonadati</taxon>
        <taxon>Pseudomonadota</taxon>
        <taxon>Alphaproteobacteria</taxon>
        <taxon>Rhodobacterales</taxon>
        <taxon>Roseobacteraceae</taxon>
        <taxon>Jannaschia</taxon>
    </lineage>
</organism>
<dbReference type="EMBL" id="FNPX01000040">
    <property type="protein sequence ID" value="SDZ62466.1"/>
    <property type="molecule type" value="Genomic_DNA"/>
</dbReference>
<gene>
    <name evidence="1" type="ORF">SAMN05444004_1401</name>
</gene>
<evidence type="ECO:0000313" key="1">
    <source>
        <dbReference type="EMBL" id="SDZ62466.1"/>
    </source>
</evidence>
<keyword evidence="2" id="KW-1185">Reference proteome</keyword>
<name>A0A1H3UJE9_9RHOB</name>
<reference evidence="2" key="1">
    <citation type="submission" date="2016-10" db="EMBL/GenBank/DDBJ databases">
        <authorList>
            <person name="Varghese N."/>
            <person name="Submissions S."/>
        </authorList>
    </citation>
    <scope>NUCLEOTIDE SEQUENCE [LARGE SCALE GENOMIC DNA]</scope>
    <source>
        <strain evidence="2">DSM 100420</strain>
    </source>
</reference>
<accession>A0A1H3UJE9</accession>
<feature type="non-terminal residue" evidence="1">
    <location>
        <position position="42"/>
    </location>
</feature>
<sequence>MAKRSPFKYFKTSPEIIRLSVMLYVRFPLSLRNVEDLLHERG</sequence>
<evidence type="ECO:0000313" key="2">
    <source>
        <dbReference type="Proteomes" id="UP000198914"/>
    </source>
</evidence>
<protein>
    <submittedName>
        <fullName evidence="1">Putative transposase</fullName>
    </submittedName>
</protein>
<dbReference type="STRING" id="1244108.SAMN05444004_1401"/>